<dbReference type="PANTHER" id="PTHR10362">
    <property type="entry name" value="HISTIDINE AMMONIA-LYASE"/>
    <property type="match status" value="1"/>
</dbReference>
<dbReference type="CDD" id="cd00332">
    <property type="entry name" value="PAL-HAL"/>
    <property type="match status" value="1"/>
</dbReference>
<comment type="caution">
    <text evidence="1">The sequence shown here is derived from an EMBL/GenBank/DDBJ whole genome shotgun (WGS) entry which is preliminary data.</text>
</comment>
<accession>A0A0F8ZWF9</accession>
<feature type="non-terminal residue" evidence="1">
    <location>
        <position position="1"/>
    </location>
</feature>
<organism evidence="1">
    <name type="scientific">marine sediment metagenome</name>
    <dbReference type="NCBI Taxonomy" id="412755"/>
    <lineage>
        <taxon>unclassified sequences</taxon>
        <taxon>metagenomes</taxon>
        <taxon>ecological metagenomes</taxon>
    </lineage>
</organism>
<dbReference type="EMBL" id="LAZR01045718">
    <property type="protein sequence ID" value="KKK98208.1"/>
    <property type="molecule type" value="Genomic_DNA"/>
</dbReference>
<protein>
    <recommendedName>
        <fullName evidence="2">Histidine ammonia-lyase</fullName>
    </recommendedName>
</protein>
<dbReference type="InterPro" id="IPR008948">
    <property type="entry name" value="L-Aspartase-like"/>
</dbReference>
<dbReference type="AlphaFoldDB" id="A0A0F8ZWF9"/>
<sequence>KLKNCLDHADLIGALSLESYLGSPQPFAEKLIELRPHKGAVIVAEKIRRFLKGSQFIESHKDCGRVQDPYSFRCIPQVHGASRDAYYHLKDIIECEINSVTDNPVIFSENETYSGGNFHGQPLALPLDYVSLAASELGNISDRRTFLLLDGKWGLPLYLIEETGLNSGLMMLQYTTAALTSENKTQCFPASADSIPTGGGQEDHVSMGSISARKALKIVKNLENILAIELICAAQAFDFRKPLISSKIIEDCHELIRNKIPHIVEDTILSKIIVLSKKIIQSSELLGITKKKR</sequence>
<dbReference type="Pfam" id="PF00221">
    <property type="entry name" value="Lyase_aromatic"/>
    <property type="match status" value="1"/>
</dbReference>
<dbReference type="InterPro" id="IPR001106">
    <property type="entry name" value="Aromatic_Lyase"/>
</dbReference>
<gene>
    <name evidence="1" type="ORF">LCGC14_2645060</name>
</gene>
<dbReference type="GO" id="GO:0003824">
    <property type="term" value="F:catalytic activity"/>
    <property type="evidence" value="ECO:0007669"/>
    <property type="project" value="InterPro"/>
</dbReference>
<reference evidence="1" key="1">
    <citation type="journal article" date="2015" name="Nature">
        <title>Complex archaea that bridge the gap between prokaryotes and eukaryotes.</title>
        <authorList>
            <person name="Spang A."/>
            <person name="Saw J.H."/>
            <person name="Jorgensen S.L."/>
            <person name="Zaremba-Niedzwiedzka K."/>
            <person name="Martijn J."/>
            <person name="Lind A.E."/>
            <person name="van Eijk R."/>
            <person name="Schleper C."/>
            <person name="Guy L."/>
            <person name="Ettema T.J."/>
        </authorList>
    </citation>
    <scope>NUCLEOTIDE SEQUENCE</scope>
</reference>
<dbReference type="Gene3D" id="1.20.200.10">
    <property type="entry name" value="Fumarase/aspartase (Central domain)"/>
    <property type="match status" value="1"/>
</dbReference>
<evidence type="ECO:0008006" key="2">
    <source>
        <dbReference type="Google" id="ProtNLM"/>
    </source>
</evidence>
<dbReference type="SUPFAM" id="SSF48557">
    <property type="entry name" value="L-aspartase-like"/>
    <property type="match status" value="1"/>
</dbReference>
<name>A0A0F8ZWF9_9ZZZZ</name>
<evidence type="ECO:0000313" key="1">
    <source>
        <dbReference type="EMBL" id="KKK98208.1"/>
    </source>
</evidence>
<proteinExistence type="predicted"/>